<evidence type="ECO:0000313" key="2">
    <source>
        <dbReference type="WBParaSite" id="nRc.2.0.1.t03166-RA"/>
    </source>
</evidence>
<name>A0A915HNT0_ROMCU</name>
<dbReference type="WBParaSite" id="nRc.2.0.1.t03166-RA">
    <property type="protein sequence ID" value="nRc.2.0.1.t03166-RA"/>
    <property type="gene ID" value="nRc.2.0.1.g03166"/>
</dbReference>
<keyword evidence="1" id="KW-1185">Reference proteome</keyword>
<protein>
    <submittedName>
        <fullName evidence="2">Uncharacterized protein</fullName>
    </submittedName>
</protein>
<sequence length="113" mass="12113">MQMNQISIKVQDSTSFSSVLHVREQTSSTNLLATRSSAPALRTASTTLSLPNCLLIPDLFGSPFVVRIIKNDTPSSCSCLIACTVPSISSDSRIVGGTEIFHVLVQFDVEIIG</sequence>
<accession>A0A915HNT0</accession>
<evidence type="ECO:0000313" key="1">
    <source>
        <dbReference type="Proteomes" id="UP000887565"/>
    </source>
</evidence>
<reference evidence="2" key="1">
    <citation type="submission" date="2022-11" db="UniProtKB">
        <authorList>
            <consortium name="WormBaseParasite"/>
        </authorList>
    </citation>
    <scope>IDENTIFICATION</scope>
</reference>
<dbReference type="Proteomes" id="UP000887565">
    <property type="component" value="Unplaced"/>
</dbReference>
<dbReference type="AlphaFoldDB" id="A0A915HNT0"/>
<proteinExistence type="predicted"/>
<organism evidence="1 2">
    <name type="scientific">Romanomermis culicivorax</name>
    <name type="common">Nematode worm</name>
    <dbReference type="NCBI Taxonomy" id="13658"/>
    <lineage>
        <taxon>Eukaryota</taxon>
        <taxon>Metazoa</taxon>
        <taxon>Ecdysozoa</taxon>
        <taxon>Nematoda</taxon>
        <taxon>Enoplea</taxon>
        <taxon>Dorylaimia</taxon>
        <taxon>Mermithida</taxon>
        <taxon>Mermithoidea</taxon>
        <taxon>Mermithidae</taxon>
        <taxon>Romanomermis</taxon>
    </lineage>
</organism>